<dbReference type="EMBL" id="RCMG01000146">
    <property type="protein sequence ID" value="KAG2861703.1"/>
    <property type="molecule type" value="Genomic_DNA"/>
</dbReference>
<name>A0A8T1F560_9STRA</name>
<comment type="caution">
    <text evidence="2">The sequence shown here is derived from an EMBL/GenBank/DDBJ whole genome shotgun (WGS) entry which is preliminary data.</text>
</comment>
<dbReference type="Proteomes" id="UP000697107">
    <property type="component" value="Unassembled WGS sequence"/>
</dbReference>
<dbReference type="Proteomes" id="UP000735874">
    <property type="component" value="Unassembled WGS sequence"/>
</dbReference>
<evidence type="ECO:0000313" key="2">
    <source>
        <dbReference type="EMBL" id="KAG2964802.1"/>
    </source>
</evidence>
<organism evidence="2 3">
    <name type="scientific">Phytophthora cactorum</name>
    <dbReference type="NCBI Taxonomy" id="29920"/>
    <lineage>
        <taxon>Eukaryota</taxon>
        <taxon>Sar</taxon>
        <taxon>Stramenopiles</taxon>
        <taxon>Oomycota</taxon>
        <taxon>Peronosporomycetes</taxon>
        <taxon>Peronosporales</taxon>
        <taxon>Peronosporaceae</taxon>
        <taxon>Phytophthora</taxon>
    </lineage>
</organism>
<sequence>MPLSNESPSRTRDSAAVSPFAGCNCNYGTCVLHNGSDDEAPTTRLLFSTSLACGSVGSLARVVAGNLPGASSARGWRVPAVQSAMTALRHYNETKIRSTTAS</sequence>
<dbReference type="AlphaFoldDB" id="A0A8T1F560"/>
<proteinExistence type="predicted"/>
<evidence type="ECO:0000313" key="1">
    <source>
        <dbReference type="EMBL" id="KAG2861703.1"/>
    </source>
</evidence>
<reference evidence="2" key="1">
    <citation type="submission" date="2018-10" db="EMBL/GenBank/DDBJ databases">
        <title>Effector identification in a new, highly contiguous assembly of the strawberry crown rot pathogen Phytophthora cactorum.</title>
        <authorList>
            <person name="Armitage A.D."/>
            <person name="Nellist C.F."/>
            <person name="Bates H."/>
            <person name="Vickerstaff R.J."/>
            <person name="Harrison R.J."/>
        </authorList>
    </citation>
    <scope>NUCLEOTIDE SEQUENCE</scope>
    <source>
        <strain evidence="1">15-7</strain>
        <strain evidence="2">P415</strain>
    </source>
</reference>
<dbReference type="EMBL" id="RCML01001174">
    <property type="protein sequence ID" value="KAG2964802.1"/>
    <property type="molecule type" value="Genomic_DNA"/>
</dbReference>
<evidence type="ECO:0000313" key="3">
    <source>
        <dbReference type="Proteomes" id="UP000697107"/>
    </source>
</evidence>
<gene>
    <name evidence="1" type="ORF">PC113_g6941</name>
    <name evidence="2" type="ORF">PC118_g20113</name>
</gene>
<protein>
    <submittedName>
        <fullName evidence="2">Uncharacterized protein</fullName>
    </submittedName>
</protein>
<accession>A0A8T1F560</accession>